<dbReference type="EC" id="2.1.-.-" evidence="2"/>
<reference evidence="2" key="1">
    <citation type="submission" date="2022-02" db="EMBL/GenBank/DDBJ databases">
        <title>Paenibacillus sp. MBLB1832 Whole Genome Shotgun Sequencing.</title>
        <authorList>
            <person name="Hwang C.Y."/>
            <person name="Cho E.-S."/>
            <person name="Seo M.-J."/>
        </authorList>
    </citation>
    <scope>NUCLEOTIDE SEQUENCE</scope>
    <source>
        <strain evidence="2">MBLB1832</strain>
    </source>
</reference>
<dbReference type="RefSeq" id="WP_314797480.1">
    <property type="nucleotide sequence ID" value="NZ_CP130319.1"/>
</dbReference>
<evidence type="ECO:0000256" key="1">
    <source>
        <dbReference type="SAM" id="MobiDB-lite"/>
    </source>
</evidence>
<protein>
    <submittedName>
        <fullName evidence="2">Class I SAM-dependent methyltransferase</fullName>
        <ecNumber evidence="2">2.1.-.-</ecNumber>
    </submittedName>
</protein>
<feature type="region of interest" description="Disordered" evidence="1">
    <location>
        <begin position="221"/>
        <end position="256"/>
    </location>
</feature>
<keyword evidence="2" id="KW-0808">Transferase</keyword>
<dbReference type="InterPro" id="IPR029063">
    <property type="entry name" value="SAM-dependent_MTases_sf"/>
</dbReference>
<gene>
    <name evidence="2" type="ORF">MJB10_19710</name>
</gene>
<accession>A0AA96LLJ4</accession>
<keyword evidence="2" id="KW-0489">Methyltransferase</keyword>
<keyword evidence="3" id="KW-1185">Reference proteome</keyword>
<proteinExistence type="predicted"/>
<sequence>MHVDLGCGLHKHDHFWGIDRIDAPGVDCVCDINDGIPLPDNTVEFVMISRSLPYVTDLFAVMADVYRICYHKAIVCILAPYAHHFRHMSNPNLKHKFDEYTPRYFTKSFAQPSGCTFCPPVPDYLVNDVPFDFRLVRMELFYEPPYSTSLYEQDELDMLQYVQPNLVSEIMYHFVVVKKELPPDEWQQLCKQTYMEPIWAPALRRQLEPVEIVEASEIVDSPLPAPLPAPLPPKEPSKPAKKAPSQAKKKSRAKKS</sequence>
<evidence type="ECO:0000313" key="2">
    <source>
        <dbReference type="EMBL" id="WNR43321.1"/>
    </source>
</evidence>
<dbReference type="GO" id="GO:0008168">
    <property type="term" value="F:methyltransferase activity"/>
    <property type="evidence" value="ECO:0007669"/>
    <property type="project" value="UniProtKB-KW"/>
</dbReference>
<dbReference type="Proteomes" id="UP001304650">
    <property type="component" value="Chromosome"/>
</dbReference>
<feature type="compositionally biased region" description="Basic residues" evidence="1">
    <location>
        <begin position="247"/>
        <end position="256"/>
    </location>
</feature>
<feature type="compositionally biased region" description="Pro residues" evidence="1">
    <location>
        <begin position="223"/>
        <end position="234"/>
    </location>
</feature>
<name>A0AA96LLJ4_9BACL</name>
<evidence type="ECO:0000313" key="3">
    <source>
        <dbReference type="Proteomes" id="UP001304650"/>
    </source>
</evidence>
<dbReference type="AlphaFoldDB" id="A0AA96LLJ4"/>
<dbReference type="Gene3D" id="3.40.50.150">
    <property type="entry name" value="Vaccinia Virus protein VP39"/>
    <property type="match status" value="1"/>
</dbReference>
<dbReference type="EMBL" id="CP130319">
    <property type="protein sequence ID" value="WNR43321.1"/>
    <property type="molecule type" value="Genomic_DNA"/>
</dbReference>
<organism evidence="2 3">
    <name type="scientific">Paenibacillus roseopurpureus</name>
    <dbReference type="NCBI Taxonomy" id="2918901"/>
    <lineage>
        <taxon>Bacteria</taxon>
        <taxon>Bacillati</taxon>
        <taxon>Bacillota</taxon>
        <taxon>Bacilli</taxon>
        <taxon>Bacillales</taxon>
        <taxon>Paenibacillaceae</taxon>
        <taxon>Paenibacillus</taxon>
    </lineage>
</organism>
<dbReference type="SUPFAM" id="SSF53335">
    <property type="entry name" value="S-adenosyl-L-methionine-dependent methyltransferases"/>
    <property type="match status" value="1"/>
</dbReference>
<dbReference type="KEGG" id="proo:MJB10_19710"/>
<dbReference type="GO" id="GO:0032259">
    <property type="term" value="P:methylation"/>
    <property type="evidence" value="ECO:0007669"/>
    <property type="project" value="UniProtKB-KW"/>
</dbReference>